<dbReference type="PANTHER" id="PTHR46235:SF3">
    <property type="entry name" value="PHD FINGER-CONTAINING PROTEIN DDB_G0268158"/>
    <property type="match status" value="1"/>
</dbReference>
<dbReference type="SUPFAM" id="SSF57903">
    <property type="entry name" value="FYVE/PHD zinc finger"/>
    <property type="match status" value="1"/>
</dbReference>
<evidence type="ECO:0000256" key="4">
    <source>
        <dbReference type="ARBA" id="ARBA00023242"/>
    </source>
</evidence>
<accession>A0AAP0JGB0</accession>
<keyword evidence="4" id="KW-0539">Nucleus</keyword>
<evidence type="ECO:0000256" key="1">
    <source>
        <dbReference type="ARBA" id="ARBA00004123"/>
    </source>
</evidence>
<dbReference type="EMBL" id="JBBNAG010000005">
    <property type="protein sequence ID" value="KAK9133100.1"/>
    <property type="molecule type" value="Genomic_DNA"/>
</dbReference>
<keyword evidence="7" id="KW-1185">Reference proteome</keyword>
<reference evidence="6 7" key="1">
    <citation type="submission" date="2024-01" db="EMBL/GenBank/DDBJ databases">
        <title>Genome assemblies of Stephania.</title>
        <authorList>
            <person name="Yang L."/>
        </authorList>
    </citation>
    <scope>NUCLEOTIDE SEQUENCE [LARGE SCALE GENOMIC DNA]</scope>
    <source>
        <strain evidence="6">JXDWG</strain>
        <tissue evidence="6">Leaf</tissue>
    </source>
</reference>
<evidence type="ECO:0000313" key="7">
    <source>
        <dbReference type="Proteomes" id="UP001419268"/>
    </source>
</evidence>
<dbReference type="Pfam" id="PF12047">
    <property type="entry name" value="DNMT1-RFD"/>
    <property type="match status" value="1"/>
</dbReference>
<feature type="domain" description="RFTS" evidence="5">
    <location>
        <begin position="15"/>
        <end position="140"/>
    </location>
</feature>
<dbReference type="GO" id="GO:0005634">
    <property type="term" value="C:nucleus"/>
    <property type="evidence" value="ECO:0007669"/>
    <property type="project" value="UniProtKB-SubCell"/>
</dbReference>
<dbReference type="InterPro" id="IPR011011">
    <property type="entry name" value="Znf_FYVE_PHD"/>
</dbReference>
<keyword evidence="3" id="KW-0862">Zinc</keyword>
<evidence type="ECO:0000259" key="5">
    <source>
        <dbReference type="Pfam" id="PF12047"/>
    </source>
</evidence>
<keyword evidence="2" id="KW-0863">Zinc-finger</keyword>
<organism evidence="6 7">
    <name type="scientific">Stephania cephalantha</name>
    <dbReference type="NCBI Taxonomy" id="152367"/>
    <lineage>
        <taxon>Eukaryota</taxon>
        <taxon>Viridiplantae</taxon>
        <taxon>Streptophyta</taxon>
        <taxon>Embryophyta</taxon>
        <taxon>Tracheophyta</taxon>
        <taxon>Spermatophyta</taxon>
        <taxon>Magnoliopsida</taxon>
        <taxon>Ranunculales</taxon>
        <taxon>Menispermaceae</taxon>
        <taxon>Menispermoideae</taxon>
        <taxon>Cissampelideae</taxon>
        <taxon>Stephania</taxon>
    </lineage>
</organism>
<evidence type="ECO:0000256" key="3">
    <source>
        <dbReference type="ARBA" id="ARBA00022833"/>
    </source>
</evidence>
<dbReference type="PANTHER" id="PTHR46235">
    <property type="entry name" value="PHD FINGER-CONTAINING PROTEIN DDB_G0268158"/>
    <property type="match status" value="1"/>
</dbReference>
<comment type="caution">
    <text evidence="6">The sequence shown here is derived from an EMBL/GenBank/DDBJ whole genome shotgun (WGS) entry which is preliminary data.</text>
</comment>
<gene>
    <name evidence="6" type="ORF">Scep_012628</name>
</gene>
<proteinExistence type="predicted"/>
<evidence type="ECO:0000313" key="6">
    <source>
        <dbReference type="EMBL" id="KAK9133100.1"/>
    </source>
</evidence>
<sequence>MEFSDDDDEGEFVAQSVTDYHFVNDKEVLVSFTVLPIQWGGESGGILEPFEGQVFLRGTADNGLQKIFKQVVAWRFELVDENPEISVFSKEKIWIKLEKPRKSFEFVIRGVLITLHCLGFVKKNSQISGRLLWENLRRVFSTYEVRPCEDDLKHHLLLISEVVKRDTVLSKSKFLLMLLENEKKRKTPVEHPHSALPIKKYKFLVDEDEDDSDKDVCAICDNGGALVCCDGRCLRSFHGTEADGKKSKCESLGLSEAQLEFIHEKRNIHGPSLDNFVIS</sequence>
<dbReference type="GO" id="GO:0008270">
    <property type="term" value="F:zinc ion binding"/>
    <property type="evidence" value="ECO:0007669"/>
    <property type="project" value="UniProtKB-KW"/>
</dbReference>
<dbReference type="Proteomes" id="UP001419268">
    <property type="component" value="Unassembled WGS sequence"/>
</dbReference>
<dbReference type="InterPro" id="IPR013083">
    <property type="entry name" value="Znf_RING/FYVE/PHD"/>
</dbReference>
<dbReference type="Gene3D" id="3.30.40.10">
    <property type="entry name" value="Zinc/RING finger domain, C3HC4 (zinc finger)"/>
    <property type="match status" value="1"/>
</dbReference>
<dbReference type="AlphaFoldDB" id="A0AAP0JGB0"/>
<protein>
    <recommendedName>
        <fullName evidence="5">RFTS domain-containing protein</fullName>
    </recommendedName>
</protein>
<name>A0AAP0JGB0_9MAGN</name>
<evidence type="ECO:0000256" key="2">
    <source>
        <dbReference type="ARBA" id="ARBA00022771"/>
    </source>
</evidence>
<comment type="subcellular location">
    <subcellularLocation>
        <location evidence="1">Nucleus</location>
    </subcellularLocation>
</comment>
<dbReference type="InterPro" id="IPR022702">
    <property type="entry name" value="Cytosine_MeTrfase1_RFD"/>
</dbReference>
<keyword evidence="2" id="KW-0479">Metal-binding</keyword>